<evidence type="ECO:0000313" key="2">
    <source>
        <dbReference type="Proteomes" id="UP001382904"/>
    </source>
</evidence>
<proteinExistence type="predicted"/>
<dbReference type="SUPFAM" id="SSF49785">
    <property type="entry name" value="Galactose-binding domain-like"/>
    <property type="match status" value="1"/>
</dbReference>
<keyword evidence="2" id="KW-1185">Reference proteome</keyword>
<comment type="caution">
    <text evidence="1">The sequence shown here is derived from an EMBL/GenBank/DDBJ whole genome shotgun (WGS) entry which is preliminary data.</text>
</comment>
<dbReference type="Proteomes" id="UP001382904">
    <property type="component" value="Unassembled WGS sequence"/>
</dbReference>
<dbReference type="EMBL" id="JBBKAM010000002">
    <property type="protein sequence ID" value="MEJ8642223.1"/>
    <property type="molecule type" value="Genomic_DNA"/>
</dbReference>
<sequence length="53" mass="5876">MVNGEAAGAVHYPHTGWDRWDTSAASLTLRKGWNTVRLSRGERHAELDSIEVA</sequence>
<dbReference type="InterPro" id="IPR008979">
    <property type="entry name" value="Galactose-bd-like_sf"/>
</dbReference>
<gene>
    <name evidence="1" type="ORF">WKI68_13645</name>
</gene>
<organism evidence="1 2">
    <name type="scientific">Streptomyces caledonius</name>
    <dbReference type="NCBI Taxonomy" id="3134107"/>
    <lineage>
        <taxon>Bacteria</taxon>
        <taxon>Bacillati</taxon>
        <taxon>Actinomycetota</taxon>
        <taxon>Actinomycetes</taxon>
        <taxon>Kitasatosporales</taxon>
        <taxon>Streptomycetaceae</taxon>
        <taxon>Streptomyces</taxon>
    </lineage>
</organism>
<evidence type="ECO:0000313" key="1">
    <source>
        <dbReference type="EMBL" id="MEJ8642223.1"/>
    </source>
</evidence>
<accession>A0ABU8U2W5</accession>
<name>A0ABU8U2W5_9ACTN</name>
<dbReference type="Gene3D" id="2.60.120.260">
    <property type="entry name" value="Galactose-binding domain-like"/>
    <property type="match status" value="1"/>
</dbReference>
<protein>
    <submittedName>
        <fullName evidence="1">Uncharacterized protein</fullName>
    </submittedName>
</protein>
<reference evidence="1 2" key="1">
    <citation type="submission" date="2024-03" db="EMBL/GenBank/DDBJ databases">
        <title>Novel Streptomyces species of biotechnological and ecological value are a feature of Machair soil.</title>
        <authorList>
            <person name="Prole J.R."/>
            <person name="Goodfellow M."/>
            <person name="Allenby N."/>
            <person name="Ward A.C."/>
        </authorList>
    </citation>
    <scope>NUCLEOTIDE SEQUENCE [LARGE SCALE GENOMIC DNA]</scope>
    <source>
        <strain evidence="1 2">MS1.HAVA.3</strain>
    </source>
</reference>